<dbReference type="AlphaFoldDB" id="A0A1E7LQI7"/>
<dbReference type="Proteomes" id="UP000175971">
    <property type="component" value="Unassembled WGS sequence"/>
</dbReference>
<dbReference type="InterPro" id="IPR027417">
    <property type="entry name" value="P-loop_NTPase"/>
</dbReference>
<dbReference type="Gene3D" id="3.40.50.300">
    <property type="entry name" value="P-loop containing nucleotide triphosphate hydrolases"/>
    <property type="match status" value="1"/>
</dbReference>
<comment type="caution">
    <text evidence="1">The sequence shown here is derived from an EMBL/GenBank/DDBJ whole genome shotgun (WGS) entry which is preliminary data.</text>
</comment>
<sequence length="195" mass="21205">MVQGIGIIGRARSGKDTVAARLVAQHGFQRMALADPLKDMALDINPVIGAEDGTAGFSPLYLADAVELLGWEAVKDCYPEARRFLQRLGTEGVRKAVGADHWVEALMQRRAARRVVADDLRPVVVPDVRFPNEARRLTAAGFQLWYVDRPGVVGGGHASERLGPTMAGHVLLNDSTIQALHRQVDVLIKGEPRNA</sequence>
<dbReference type="OrthoDB" id="877829at2"/>
<dbReference type="RefSeq" id="WP_070202599.1">
    <property type="nucleotide sequence ID" value="NZ_LJGZ01000094.1"/>
</dbReference>
<proteinExistence type="predicted"/>
<reference evidence="1 2" key="1">
    <citation type="journal article" date="2016" name="Front. Microbiol.">
        <title>Comparative Genomics Analysis of Streptomyces Species Reveals Their Adaptation to the Marine Environment and Their Diversity at the Genomic Level.</title>
        <authorList>
            <person name="Tian X."/>
            <person name="Zhang Z."/>
            <person name="Yang T."/>
            <person name="Chen M."/>
            <person name="Li J."/>
            <person name="Chen F."/>
            <person name="Yang J."/>
            <person name="Li W."/>
            <person name="Zhang B."/>
            <person name="Zhang Z."/>
            <person name="Wu J."/>
            <person name="Zhang C."/>
            <person name="Long L."/>
            <person name="Xiao J."/>
        </authorList>
    </citation>
    <scope>NUCLEOTIDE SEQUENCE [LARGE SCALE GENOMIC DNA]</scope>
    <source>
        <strain evidence="1 2">SCSIO M10372</strain>
    </source>
</reference>
<dbReference type="InterPro" id="IPR048444">
    <property type="entry name" value="DNMK"/>
</dbReference>
<gene>
    <name evidence="1" type="ORF">AN221_23775</name>
</gene>
<evidence type="ECO:0008006" key="3">
    <source>
        <dbReference type="Google" id="ProtNLM"/>
    </source>
</evidence>
<name>A0A1E7LQI7_9ACTN</name>
<protein>
    <recommendedName>
        <fullName evidence="3">Adenylate kinase</fullName>
    </recommendedName>
</protein>
<dbReference type="SUPFAM" id="SSF52540">
    <property type="entry name" value="P-loop containing nucleoside triphosphate hydrolases"/>
    <property type="match status" value="1"/>
</dbReference>
<dbReference type="Pfam" id="PF21448">
    <property type="entry name" value="DNMK"/>
    <property type="match status" value="1"/>
</dbReference>
<keyword evidence="2" id="KW-1185">Reference proteome</keyword>
<organism evidence="1 2">
    <name type="scientific">Streptomyces nanshensis</name>
    <dbReference type="NCBI Taxonomy" id="518642"/>
    <lineage>
        <taxon>Bacteria</taxon>
        <taxon>Bacillati</taxon>
        <taxon>Actinomycetota</taxon>
        <taxon>Actinomycetes</taxon>
        <taxon>Kitasatosporales</taxon>
        <taxon>Streptomycetaceae</taxon>
        <taxon>Streptomyces</taxon>
    </lineage>
</organism>
<accession>A0A1E7LQI7</accession>
<evidence type="ECO:0000313" key="2">
    <source>
        <dbReference type="Proteomes" id="UP000175971"/>
    </source>
</evidence>
<dbReference type="EMBL" id="LJGZ01000094">
    <property type="protein sequence ID" value="OEV18163.1"/>
    <property type="molecule type" value="Genomic_DNA"/>
</dbReference>
<evidence type="ECO:0000313" key="1">
    <source>
        <dbReference type="EMBL" id="OEV18163.1"/>
    </source>
</evidence>